<dbReference type="OrthoDB" id="6190702at2"/>
<protein>
    <submittedName>
        <fullName evidence="1">Uncharacterized protein</fullName>
    </submittedName>
</protein>
<keyword evidence="2" id="KW-1185">Reference proteome</keyword>
<name>A0A4Q1CJ40_9BACT</name>
<dbReference type="Proteomes" id="UP000290204">
    <property type="component" value="Unassembled WGS sequence"/>
</dbReference>
<comment type="caution">
    <text evidence="1">The sequence shown here is derived from an EMBL/GenBank/DDBJ whole genome shotgun (WGS) entry which is preliminary data.</text>
</comment>
<proteinExistence type="predicted"/>
<sequence>MEVIFNEVSFQNIAASPEEANKWMDDFFNSLKTLEKRLHKTVYTSSVSAFSGQFIANNYVFSQWLSNIKDREWLRKIIAITTHLPFRHPEGIYQFNGLAVYGLGLAFEEDKLTCSYPVTEWNASITFSSEIIDAADVVVQTPCAVKNIVSSNSVFEHFPAFVFEHHEKHDSKRHNLNDGESTLYYNIPNDQETVQKLLDCSFSENGEEEERRYVYDENQKKYVEFNCHQGLKYHGYHIEDANRVPHTVKLKIHNFKDL</sequence>
<dbReference type="AlphaFoldDB" id="A0A4Q1CJ40"/>
<evidence type="ECO:0000313" key="1">
    <source>
        <dbReference type="EMBL" id="RXK60660.1"/>
    </source>
</evidence>
<organism evidence="1 2">
    <name type="scientific">Lacibacter luteus</name>
    <dbReference type="NCBI Taxonomy" id="2508719"/>
    <lineage>
        <taxon>Bacteria</taxon>
        <taxon>Pseudomonadati</taxon>
        <taxon>Bacteroidota</taxon>
        <taxon>Chitinophagia</taxon>
        <taxon>Chitinophagales</taxon>
        <taxon>Chitinophagaceae</taxon>
        <taxon>Lacibacter</taxon>
    </lineage>
</organism>
<evidence type="ECO:0000313" key="2">
    <source>
        <dbReference type="Proteomes" id="UP000290204"/>
    </source>
</evidence>
<dbReference type="EMBL" id="SDHW01000002">
    <property type="protein sequence ID" value="RXK60660.1"/>
    <property type="molecule type" value="Genomic_DNA"/>
</dbReference>
<accession>A0A4Q1CJ40</accession>
<reference evidence="1 2" key="1">
    <citation type="submission" date="2019-01" db="EMBL/GenBank/DDBJ databases">
        <title>Lacibacter sp. strain TTM-7.</title>
        <authorList>
            <person name="Chen W.-M."/>
        </authorList>
    </citation>
    <scope>NUCLEOTIDE SEQUENCE [LARGE SCALE GENOMIC DNA]</scope>
    <source>
        <strain evidence="1 2">TTM-7</strain>
    </source>
</reference>
<dbReference type="RefSeq" id="WP_129130621.1">
    <property type="nucleotide sequence ID" value="NZ_SDHW01000002.1"/>
</dbReference>
<gene>
    <name evidence="1" type="ORF">ESA94_09355</name>
</gene>